<sequence length="332" mass="38927">MNEEKLEKRVQIVLTKEISDINSRIFTFFLDSDSNFSYPNSEILQDLYHSIEETNVELRSSFVKLLLSRYDINTLPIRSWTLFNLGHKDKVLEHIQSSLYNNLSNESSNIFSFIDLILEENLISLSTDELFDLRLSLKKILVHEFFQDLNNFKEEVLQKLIDLSIIGLKGELRAVNIEINKDVKEVKRIIKYIDLDEKYNEFLTEIDEHLNTKSRSISAGLINDFRSFFSDLVQDIAKRISSVEGDNIPKYKDPEGKNLRDIARYRRYLKIKLELSDRDDDLITSFVGVLHKEGGHSFVSNKEYFRLSRNIAIEITLLLLSKMLKKYPKKEE</sequence>
<reference evidence="1 2" key="1">
    <citation type="journal article" date="2017" name="ISME J.">
        <title>Potential for microbial H2 and metal transformations associated with novel bacteria and archaea in deep terrestrial subsurface sediments.</title>
        <authorList>
            <person name="Hernsdorf A.W."/>
            <person name="Amano Y."/>
            <person name="Miyakawa K."/>
            <person name="Ise K."/>
            <person name="Suzuki Y."/>
            <person name="Anantharaman K."/>
            <person name="Probst A."/>
            <person name="Burstein D."/>
            <person name="Thomas B.C."/>
            <person name="Banfield J.F."/>
        </authorList>
    </citation>
    <scope>NUCLEOTIDE SEQUENCE [LARGE SCALE GENOMIC DNA]</scope>
    <source>
        <strain evidence="1">HGW-Dojkabacteria-1</strain>
    </source>
</reference>
<proteinExistence type="predicted"/>
<evidence type="ECO:0000313" key="2">
    <source>
        <dbReference type="Proteomes" id="UP000233417"/>
    </source>
</evidence>
<name>A0A2N2F3A4_9BACT</name>
<evidence type="ECO:0000313" key="1">
    <source>
        <dbReference type="EMBL" id="PKN02691.1"/>
    </source>
</evidence>
<organism evidence="1 2">
    <name type="scientific">Candidatus Dojkabacteria bacterium HGW-Dojkabacteria-1</name>
    <dbReference type="NCBI Taxonomy" id="2013761"/>
    <lineage>
        <taxon>Bacteria</taxon>
        <taxon>Candidatus Dojkabacteria</taxon>
    </lineage>
</organism>
<accession>A0A2N2F3A4</accession>
<dbReference type="AlphaFoldDB" id="A0A2N2F3A4"/>
<dbReference type="EMBL" id="PHAO01000001">
    <property type="protein sequence ID" value="PKN02691.1"/>
    <property type="molecule type" value="Genomic_DNA"/>
</dbReference>
<gene>
    <name evidence="1" type="ORF">CVU76_01475</name>
</gene>
<comment type="caution">
    <text evidence="1">The sequence shown here is derived from an EMBL/GenBank/DDBJ whole genome shotgun (WGS) entry which is preliminary data.</text>
</comment>
<dbReference type="Proteomes" id="UP000233417">
    <property type="component" value="Unassembled WGS sequence"/>
</dbReference>
<protein>
    <submittedName>
        <fullName evidence="1">Uncharacterized protein</fullName>
    </submittedName>
</protein>